<dbReference type="Proteomes" id="UP000664521">
    <property type="component" value="Unassembled WGS sequence"/>
</dbReference>
<reference evidence="2" key="1">
    <citation type="submission" date="2021-03" db="EMBL/GenBank/DDBJ databases">
        <authorList>
            <person name="Tagirdzhanova G."/>
        </authorList>
    </citation>
    <scope>NUCLEOTIDE SEQUENCE</scope>
</reference>
<keyword evidence="3" id="KW-1185">Reference proteome</keyword>
<feature type="region of interest" description="Disordered" evidence="1">
    <location>
        <begin position="303"/>
        <end position="322"/>
    </location>
</feature>
<dbReference type="EMBL" id="CAJPDS010000108">
    <property type="protein sequence ID" value="CAF9938107.1"/>
    <property type="molecule type" value="Genomic_DNA"/>
</dbReference>
<feature type="region of interest" description="Disordered" evidence="1">
    <location>
        <begin position="1"/>
        <end position="199"/>
    </location>
</feature>
<feature type="compositionally biased region" description="Polar residues" evidence="1">
    <location>
        <begin position="78"/>
        <end position="112"/>
    </location>
</feature>
<dbReference type="AlphaFoldDB" id="A0A8H3IRZ0"/>
<evidence type="ECO:0000313" key="3">
    <source>
        <dbReference type="Proteomes" id="UP000664521"/>
    </source>
</evidence>
<name>A0A8H3IRZ0_9LECA</name>
<feature type="compositionally biased region" description="Polar residues" evidence="1">
    <location>
        <begin position="14"/>
        <end position="26"/>
    </location>
</feature>
<accession>A0A8H3IRZ0</accession>
<evidence type="ECO:0000256" key="1">
    <source>
        <dbReference type="SAM" id="MobiDB-lite"/>
    </source>
</evidence>
<gene>
    <name evidence="2" type="ORF">HETSPECPRED_000777</name>
</gene>
<proteinExistence type="predicted"/>
<evidence type="ECO:0008006" key="4">
    <source>
        <dbReference type="Google" id="ProtNLM"/>
    </source>
</evidence>
<feature type="non-terminal residue" evidence="2">
    <location>
        <position position="1"/>
    </location>
</feature>
<feature type="compositionally biased region" description="Basic and acidic residues" evidence="1">
    <location>
        <begin position="313"/>
        <end position="322"/>
    </location>
</feature>
<organism evidence="2 3">
    <name type="scientific">Heterodermia speciosa</name>
    <dbReference type="NCBI Taxonomy" id="116794"/>
    <lineage>
        <taxon>Eukaryota</taxon>
        <taxon>Fungi</taxon>
        <taxon>Dikarya</taxon>
        <taxon>Ascomycota</taxon>
        <taxon>Pezizomycotina</taxon>
        <taxon>Lecanoromycetes</taxon>
        <taxon>OSLEUM clade</taxon>
        <taxon>Lecanoromycetidae</taxon>
        <taxon>Caliciales</taxon>
        <taxon>Physciaceae</taxon>
        <taxon>Heterodermia</taxon>
    </lineage>
</organism>
<sequence>VPTIIVSGPDDHTTVTASPEINTSPTAPTPEHVQTPEPTTSTAAQSSGSVDPSPETAISPFDSTEETTQSATDTTAQPVNPSQTITNQEPSQQPAPQNEPQSPNQSNTSAMNPSIPRRGPHRPRIALSNGRRVPPLPPPPRPESPLIDLDYEEPPAFPGPATVDTAPPTIHNAPPTVDTTPPPTVPRAPIRPAQIPGHTLADRPSISLLDLQDPTTSGSPSQILVSFNILDMCPCNLDGHPCMLPLRCRYHPGVICTKNDCTCPWKYHLPATCNSIRERRLCEWGGFGNCYFGHDPEGEDARAVQAGKHAEHHRGVDGERDR</sequence>
<feature type="compositionally biased region" description="Polar residues" evidence="1">
    <location>
        <begin position="36"/>
        <end position="50"/>
    </location>
</feature>
<feature type="compositionally biased region" description="Pro residues" evidence="1">
    <location>
        <begin position="134"/>
        <end position="143"/>
    </location>
</feature>
<feature type="compositionally biased region" description="Low complexity" evidence="1">
    <location>
        <begin position="66"/>
        <end position="77"/>
    </location>
</feature>
<evidence type="ECO:0000313" key="2">
    <source>
        <dbReference type="EMBL" id="CAF9938107.1"/>
    </source>
</evidence>
<dbReference type="OrthoDB" id="10640338at2759"/>
<protein>
    <recommendedName>
        <fullName evidence="4">C3H1-type domain-containing protein</fullName>
    </recommendedName>
</protein>
<comment type="caution">
    <text evidence="2">The sequence shown here is derived from an EMBL/GenBank/DDBJ whole genome shotgun (WGS) entry which is preliminary data.</text>
</comment>